<dbReference type="Pfam" id="PF15947">
    <property type="entry name" value="DUF4755"/>
    <property type="match status" value="1"/>
</dbReference>
<dbReference type="InterPro" id="IPR031863">
    <property type="entry name" value="DUF4755"/>
</dbReference>
<keyword evidence="1" id="KW-0472">Membrane</keyword>
<evidence type="ECO:0000313" key="2">
    <source>
        <dbReference type="EMBL" id="ECJ9902847.1"/>
    </source>
</evidence>
<name>A0A5Y4CKY9_SALER</name>
<keyword evidence="1" id="KW-0812">Transmembrane</keyword>
<evidence type="ECO:0000256" key="1">
    <source>
        <dbReference type="SAM" id="Phobius"/>
    </source>
</evidence>
<sequence length="174" mass="20349">MEAAGIVFLVVLFVVIMTAVDIQKKKYYNNFTEVLDGDILSYECQRTGIVIDTKQRTVRFFDKERDKTYSYDNIREINYTLSDAGKFYGNGTLRGMNNAAIANGREQLLANQRSGINILTDDIKNPMWKINVPLKNKTTSNQELCERWLLVFKRYVLNDMFFNLLFLIIIYLWD</sequence>
<proteinExistence type="predicted"/>
<dbReference type="EMBL" id="AAJAEW010000243">
    <property type="protein sequence ID" value="ECJ9902847.1"/>
    <property type="molecule type" value="Genomic_DNA"/>
</dbReference>
<comment type="caution">
    <text evidence="2">The sequence shown here is derived from an EMBL/GenBank/DDBJ whole genome shotgun (WGS) entry which is preliminary data.</text>
</comment>
<reference evidence="2" key="1">
    <citation type="submission" date="2019-07" db="EMBL/GenBank/DDBJ databases">
        <authorList>
            <consortium name="PulseNet: The National Subtyping Network for Foodborne Disease Surveillance"/>
            <person name="Tarr C.L."/>
            <person name="Trees E."/>
            <person name="Katz L.S."/>
            <person name="Carleton-Romer H.A."/>
            <person name="Stroika S."/>
            <person name="Kucerova Z."/>
            <person name="Roache K.F."/>
            <person name="Sabol A.L."/>
            <person name="Besser J."/>
            <person name="Gerner-Smidt P."/>
        </authorList>
    </citation>
    <scope>NUCLEOTIDE SEQUENCE</scope>
    <source>
        <strain evidence="2">PNUSAS085449</strain>
    </source>
</reference>
<feature type="transmembrane region" description="Helical" evidence="1">
    <location>
        <begin position="155"/>
        <end position="173"/>
    </location>
</feature>
<keyword evidence="1" id="KW-1133">Transmembrane helix</keyword>
<protein>
    <submittedName>
        <fullName evidence="2">DUF4755 domain-containing protein</fullName>
    </submittedName>
</protein>
<organism evidence="2">
    <name type="scientific">Salmonella enterica</name>
    <name type="common">Salmonella choleraesuis</name>
    <dbReference type="NCBI Taxonomy" id="28901"/>
    <lineage>
        <taxon>Bacteria</taxon>
        <taxon>Pseudomonadati</taxon>
        <taxon>Pseudomonadota</taxon>
        <taxon>Gammaproteobacteria</taxon>
        <taxon>Enterobacterales</taxon>
        <taxon>Enterobacteriaceae</taxon>
        <taxon>Salmonella</taxon>
    </lineage>
</organism>
<dbReference type="AlphaFoldDB" id="A0A5Y4CKY9"/>
<accession>A0A5Y4CKY9</accession>
<gene>
    <name evidence="2" type="ORF">FQQ32_22750</name>
</gene>
<feature type="transmembrane region" description="Helical" evidence="1">
    <location>
        <begin position="6"/>
        <end position="22"/>
    </location>
</feature>